<keyword evidence="1" id="KW-1133">Transmembrane helix</keyword>
<keyword evidence="1" id="KW-0812">Transmembrane</keyword>
<keyword evidence="1" id="KW-0472">Membrane</keyword>
<reference evidence="2" key="1">
    <citation type="submission" date="2014-07" db="EMBL/GenBank/DDBJ databases">
        <authorList>
            <person name="Monot Marc"/>
        </authorList>
    </citation>
    <scope>NUCLEOTIDE SEQUENCE</scope>
    <source>
        <strain evidence="2">7032994</strain>
    </source>
</reference>
<feature type="transmembrane region" description="Helical" evidence="1">
    <location>
        <begin position="12"/>
        <end position="30"/>
    </location>
</feature>
<accession>A0A069AAD5</accession>
<evidence type="ECO:0000313" key="2">
    <source>
        <dbReference type="EMBL" id="CDS87638.1"/>
    </source>
</evidence>
<dbReference type="EMBL" id="LK932402">
    <property type="protein sequence ID" value="CDS87638.1"/>
    <property type="molecule type" value="Genomic_DNA"/>
</dbReference>
<protein>
    <submittedName>
        <fullName evidence="2">Uncharacterized protein</fullName>
    </submittedName>
</protein>
<evidence type="ECO:0000256" key="1">
    <source>
        <dbReference type="SAM" id="Phobius"/>
    </source>
</evidence>
<proteinExistence type="predicted"/>
<dbReference type="AlphaFoldDB" id="A0A069AAD5"/>
<gene>
    <name evidence="2" type="ORF">BN1097_630156</name>
</gene>
<organism evidence="2">
    <name type="scientific">Clostridioides difficile</name>
    <name type="common">Peptoclostridium difficile</name>
    <dbReference type="NCBI Taxonomy" id="1496"/>
    <lineage>
        <taxon>Bacteria</taxon>
        <taxon>Bacillati</taxon>
        <taxon>Bacillota</taxon>
        <taxon>Clostridia</taxon>
        <taxon>Peptostreptococcales</taxon>
        <taxon>Peptostreptococcaceae</taxon>
        <taxon>Clostridioides</taxon>
    </lineage>
</organism>
<sequence>MIMKKSFTQIDIIIKIIIVIIRVYKIYINYTKNIYVINFTYLYI</sequence>
<name>A0A069AAD5_CLODI</name>